<name>A0A369JFU2_HYPMA</name>
<feature type="compositionally biased region" description="Low complexity" evidence="1">
    <location>
        <begin position="37"/>
        <end position="48"/>
    </location>
</feature>
<evidence type="ECO:0000256" key="1">
    <source>
        <dbReference type="SAM" id="MobiDB-lite"/>
    </source>
</evidence>
<feature type="compositionally biased region" description="Polar residues" evidence="1">
    <location>
        <begin position="1"/>
        <end position="10"/>
    </location>
</feature>
<feature type="region of interest" description="Disordered" evidence="1">
    <location>
        <begin position="244"/>
        <end position="342"/>
    </location>
</feature>
<feature type="compositionally biased region" description="Polar residues" evidence="1">
    <location>
        <begin position="138"/>
        <end position="151"/>
    </location>
</feature>
<accession>A0A369JFU2</accession>
<feature type="region of interest" description="Disordered" evidence="1">
    <location>
        <begin position="119"/>
        <end position="219"/>
    </location>
</feature>
<feature type="compositionally biased region" description="Basic residues" evidence="1">
    <location>
        <begin position="119"/>
        <end position="133"/>
    </location>
</feature>
<evidence type="ECO:0000313" key="3">
    <source>
        <dbReference type="Proteomes" id="UP000076154"/>
    </source>
</evidence>
<feature type="region of interest" description="Disordered" evidence="1">
    <location>
        <begin position="1"/>
        <end position="52"/>
    </location>
</feature>
<feature type="region of interest" description="Disordered" evidence="1">
    <location>
        <begin position="357"/>
        <end position="383"/>
    </location>
</feature>
<organism evidence="2 3">
    <name type="scientific">Hypsizygus marmoreus</name>
    <name type="common">White beech mushroom</name>
    <name type="synonym">Agaricus marmoreus</name>
    <dbReference type="NCBI Taxonomy" id="39966"/>
    <lineage>
        <taxon>Eukaryota</taxon>
        <taxon>Fungi</taxon>
        <taxon>Dikarya</taxon>
        <taxon>Basidiomycota</taxon>
        <taxon>Agaricomycotina</taxon>
        <taxon>Agaricomycetes</taxon>
        <taxon>Agaricomycetidae</taxon>
        <taxon>Agaricales</taxon>
        <taxon>Tricholomatineae</taxon>
        <taxon>Lyophyllaceae</taxon>
        <taxon>Hypsizygus</taxon>
    </lineage>
</organism>
<protein>
    <submittedName>
        <fullName evidence="2">Uncharacterized protein</fullName>
    </submittedName>
</protein>
<dbReference type="EMBL" id="LUEZ02000071">
    <property type="protein sequence ID" value="RDB20050.1"/>
    <property type="molecule type" value="Genomic_DNA"/>
</dbReference>
<feature type="compositionally biased region" description="Basic residues" evidence="1">
    <location>
        <begin position="159"/>
        <end position="169"/>
    </location>
</feature>
<gene>
    <name evidence="2" type="ORF">Hypma_013122</name>
</gene>
<feature type="compositionally biased region" description="Basic residues" evidence="1">
    <location>
        <begin position="311"/>
        <end position="331"/>
    </location>
</feature>
<comment type="caution">
    <text evidence="2">The sequence shown here is derived from an EMBL/GenBank/DDBJ whole genome shotgun (WGS) entry which is preliminary data.</text>
</comment>
<reference evidence="2" key="1">
    <citation type="submission" date="2018-04" db="EMBL/GenBank/DDBJ databases">
        <title>Whole genome sequencing of Hypsizygus marmoreus.</title>
        <authorList>
            <person name="Choi I.-G."/>
            <person name="Min B."/>
            <person name="Kim J.-G."/>
            <person name="Kim S."/>
            <person name="Oh Y.-L."/>
            <person name="Kong W.-S."/>
            <person name="Park H."/>
            <person name="Jeong J."/>
            <person name="Song E.-S."/>
        </authorList>
    </citation>
    <scope>NUCLEOTIDE SEQUENCE [LARGE SCALE GENOMIC DNA]</scope>
    <source>
        <strain evidence="2">51987-8</strain>
    </source>
</reference>
<evidence type="ECO:0000313" key="2">
    <source>
        <dbReference type="EMBL" id="RDB20050.1"/>
    </source>
</evidence>
<feature type="compositionally biased region" description="Acidic residues" evidence="1">
    <location>
        <begin position="11"/>
        <end position="26"/>
    </location>
</feature>
<feature type="compositionally biased region" description="Low complexity" evidence="1">
    <location>
        <begin position="281"/>
        <end position="292"/>
    </location>
</feature>
<dbReference type="InParanoid" id="A0A369JFU2"/>
<keyword evidence="3" id="KW-1185">Reference proteome</keyword>
<feature type="compositionally biased region" description="Low complexity" evidence="1">
    <location>
        <begin position="202"/>
        <end position="214"/>
    </location>
</feature>
<sequence>MPSNLYSQAVSEDEDDETSDQVDELDETPKIAFLTEPASSPRAPTPRRVGLQGKYRRRRAQIRYLYFSCQWPRSHIAQMLATSQATIQRAVDEKEQSAAAQKEDGDFIDGAFKKVMKRFQYKKKSPKRKKAAAKKTATGSGDATHPSTPRTPNAPKPFQRIHKSSRTRTPKTPMAKFPFRSPSASSHETPKRTPPRLPTVPRSPSQASTPQSSPEIPILNSFRLSPTQGHQTLRTLPFLPSSAVAAPTEPSAPAQLSPEVPSPLIERPRRGGDDGPVGYGSQSRTPSASPSSDTVVASQLASTPAQGSVAARKKKRRTLKAQTPKNHRQRLTPKAQKQPSSLKRHLLMKRLELATKKASLKNTDSSRPGSRPSPFVAPQAEMETEATNTPIALEMIIMLRPVGSTQPFTVVSVNPSVVWPITAPPA</sequence>
<feature type="compositionally biased region" description="Polar residues" evidence="1">
    <location>
        <begin position="293"/>
        <end position="306"/>
    </location>
</feature>
<dbReference type="Proteomes" id="UP000076154">
    <property type="component" value="Unassembled WGS sequence"/>
</dbReference>
<dbReference type="AlphaFoldDB" id="A0A369JFU2"/>
<proteinExistence type="predicted"/>